<dbReference type="InterPro" id="IPR002125">
    <property type="entry name" value="CMP_dCMP_dom"/>
</dbReference>
<evidence type="ECO:0000256" key="3">
    <source>
        <dbReference type="ARBA" id="ARBA00022801"/>
    </source>
</evidence>
<dbReference type="GO" id="GO:0004126">
    <property type="term" value="F:cytidine deaminase activity"/>
    <property type="evidence" value="ECO:0007669"/>
    <property type="project" value="UniProtKB-EC"/>
</dbReference>
<dbReference type="Gene3D" id="3.40.140.10">
    <property type="entry name" value="Cytidine Deaminase, domain 2"/>
    <property type="match status" value="1"/>
</dbReference>
<dbReference type="InterPro" id="IPR016192">
    <property type="entry name" value="APOBEC/CMP_deaminase_Zn-bd"/>
</dbReference>
<comment type="caution">
    <text evidence="6">The sequence shown here is derived from an EMBL/GenBank/DDBJ whole genome shotgun (WGS) entry which is preliminary data.</text>
</comment>
<dbReference type="AlphaFoldDB" id="A0A1J5SBQ2"/>
<feature type="domain" description="CMP/dCMP-type deaminase" evidence="5">
    <location>
        <begin position="21"/>
        <end position="150"/>
    </location>
</feature>
<gene>
    <name evidence="6" type="primary">cdd_2</name>
    <name evidence="6" type="ORF">GALL_122260</name>
</gene>
<evidence type="ECO:0000259" key="5">
    <source>
        <dbReference type="PROSITE" id="PS51747"/>
    </source>
</evidence>
<dbReference type="PROSITE" id="PS51747">
    <property type="entry name" value="CYT_DCMP_DEAMINASES_2"/>
    <property type="match status" value="1"/>
</dbReference>
<dbReference type="PANTHER" id="PTHR11644">
    <property type="entry name" value="CYTIDINE DEAMINASE"/>
    <property type="match status" value="1"/>
</dbReference>
<dbReference type="GO" id="GO:0072527">
    <property type="term" value="P:pyrimidine-containing compound metabolic process"/>
    <property type="evidence" value="ECO:0007669"/>
    <property type="project" value="UniProtKB-ARBA"/>
</dbReference>
<evidence type="ECO:0000256" key="1">
    <source>
        <dbReference type="ARBA" id="ARBA00006576"/>
    </source>
</evidence>
<dbReference type="PANTHER" id="PTHR11644:SF2">
    <property type="entry name" value="CYTIDINE DEAMINASE"/>
    <property type="match status" value="1"/>
</dbReference>
<proteinExistence type="inferred from homology"/>
<comment type="similarity">
    <text evidence="1">Belongs to the cytidine and deoxycytidylate deaminase family.</text>
</comment>
<evidence type="ECO:0000256" key="4">
    <source>
        <dbReference type="ARBA" id="ARBA00022833"/>
    </source>
</evidence>
<protein>
    <submittedName>
        <fullName evidence="6">Cytidine deaminase</fullName>
        <ecNumber evidence="6">3.5.4.5</ecNumber>
    </submittedName>
</protein>
<dbReference type="GO" id="GO:0005829">
    <property type="term" value="C:cytosol"/>
    <property type="evidence" value="ECO:0007669"/>
    <property type="project" value="TreeGrafter"/>
</dbReference>
<dbReference type="GO" id="GO:0055086">
    <property type="term" value="P:nucleobase-containing small molecule metabolic process"/>
    <property type="evidence" value="ECO:0007669"/>
    <property type="project" value="UniProtKB-ARBA"/>
</dbReference>
<evidence type="ECO:0000256" key="2">
    <source>
        <dbReference type="ARBA" id="ARBA00022723"/>
    </source>
</evidence>
<dbReference type="CDD" id="cd01283">
    <property type="entry name" value="cytidine_deaminase"/>
    <property type="match status" value="1"/>
</dbReference>
<dbReference type="InterPro" id="IPR016193">
    <property type="entry name" value="Cytidine_deaminase-like"/>
</dbReference>
<organism evidence="6">
    <name type="scientific">mine drainage metagenome</name>
    <dbReference type="NCBI Taxonomy" id="410659"/>
    <lineage>
        <taxon>unclassified sequences</taxon>
        <taxon>metagenomes</taxon>
        <taxon>ecological metagenomes</taxon>
    </lineage>
</organism>
<dbReference type="GO" id="GO:0042802">
    <property type="term" value="F:identical protein binding"/>
    <property type="evidence" value="ECO:0007669"/>
    <property type="project" value="UniProtKB-ARBA"/>
</dbReference>
<dbReference type="InterPro" id="IPR050202">
    <property type="entry name" value="Cyt/Deoxycyt_deaminase"/>
</dbReference>
<evidence type="ECO:0000313" key="6">
    <source>
        <dbReference type="EMBL" id="OIR05791.1"/>
    </source>
</evidence>
<keyword evidence="4" id="KW-0862">Zinc</keyword>
<dbReference type="NCBIfam" id="NF004064">
    <property type="entry name" value="PRK05578.1"/>
    <property type="match status" value="1"/>
</dbReference>
<dbReference type="EC" id="3.5.4.5" evidence="6"/>
<accession>A0A1J5SBQ2</accession>
<dbReference type="GO" id="GO:0008270">
    <property type="term" value="F:zinc ion binding"/>
    <property type="evidence" value="ECO:0007669"/>
    <property type="project" value="InterPro"/>
</dbReference>
<sequence>MKKEQYSFQFEVFDSINDLSKQDADLLKQSRDITKTAYAPYSNFFVGAVALLSNGEIVKGTNQENASFPVGICAERSLLSSAAALFPAANILTMAISYQNKNGKSNTPVSPCGMCRQALLEHEKRYDHPIKLILSGMDGEVYVIERSSLLLPLSFTGDDLRK</sequence>
<keyword evidence="3 6" id="KW-0378">Hydrolase</keyword>
<dbReference type="EMBL" id="MLJW01000048">
    <property type="protein sequence ID" value="OIR05791.1"/>
    <property type="molecule type" value="Genomic_DNA"/>
</dbReference>
<keyword evidence="2" id="KW-0479">Metal-binding</keyword>
<reference evidence="6" key="1">
    <citation type="submission" date="2016-10" db="EMBL/GenBank/DDBJ databases">
        <title>Sequence of Gallionella enrichment culture.</title>
        <authorList>
            <person name="Poehlein A."/>
            <person name="Muehling M."/>
            <person name="Daniel R."/>
        </authorList>
    </citation>
    <scope>NUCLEOTIDE SEQUENCE</scope>
</reference>
<dbReference type="Pfam" id="PF00383">
    <property type="entry name" value="dCMP_cyt_deam_1"/>
    <property type="match status" value="1"/>
</dbReference>
<dbReference type="PROSITE" id="PS00903">
    <property type="entry name" value="CYT_DCMP_DEAMINASES_1"/>
    <property type="match status" value="1"/>
</dbReference>
<dbReference type="SUPFAM" id="SSF53927">
    <property type="entry name" value="Cytidine deaminase-like"/>
    <property type="match status" value="1"/>
</dbReference>
<name>A0A1J5SBQ2_9ZZZZ</name>